<dbReference type="AlphaFoldDB" id="A0A5K7X6B5"/>
<keyword evidence="3" id="KW-1185">Reference proteome</keyword>
<evidence type="ECO:0000313" key="2">
    <source>
        <dbReference type="EMBL" id="BBO31387.1"/>
    </source>
</evidence>
<gene>
    <name evidence="2" type="ORF">PLANPX_0999</name>
</gene>
<feature type="region of interest" description="Disordered" evidence="1">
    <location>
        <begin position="1"/>
        <end position="22"/>
    </location>
</feature>
<evidence type="ECO:0000313" key="3">
    <source>
        <dbReference type="Proteomes" id="UP000326837"/>
    </source>
</evidence>
<name>A0A5K7X6B5_9BACT</name>
<dbReference type="EMBL" id="AP021861">
    <property type="protein sequence ID" value="BBO31387.1"/>
    <property type="molecule type" value="Genomic_DNA"/>
</dbReference>
<protein>
    <submittedName>
        <fullName evidence="2">Uncharacterized protein</fullName>
    </submittedName>
</protein>
<accession>A0A5K7X6B5</accession>
<dbReference type="Proteomes" id="UP000326837">
    <property type="component" value="Chromosome"/>
</dbReference>
<feature type="compositionally biased region" description="Basic and acidic residues" evidence="1">
    <location>
        <begin position="1"/>
        <end position="11"/>
    </location>
</feature>
<organism evidence="2 3">
    <name type="scientific">Lacipirellula parvula</name>
    <dbReference type="NCBI Taxonomy" id="2650471"/>
    <lineage>
        <taxon>Bacteria</taxon>
        <taxon>Pseudomonadati</taxon>
        <taxon>Planctomycetota</taxon>
        <taxon>Planctomycetia</taxon>
        <taxon>Pirellulales</taxon>
        <taxon>Lacipirellulaceae</taxon>
        <taxon>Lacipirellula</taxon>
    </lineage>
</organism>
<evidence type="ECO:0000256" key="1">
    <source>
        <dbReference type="SAM" id="MobiDB-lite"/>
    </source>
</evidence>
<sequence length="61" mass="6981">MTEDGRWDAPRQRSPTAIISDGLRPRKESRWLASPCVATPRERLSVPRKSYNSPQYGDFSC</sequence>
<dbReference type="KEGG" id="lpav:PLANPX_0999"/>
<reference evidence="3" key="1">
    <citation type="submission" date="2019-10" db="EMBL/GenBank/DDBJ databases">
        <title>Lacipirellula parvula gen. nov., sp. nov., representing a lineage of planctomycetes widespread in freshwater anoxic habitats, and description of the family Lacipirellulaceae.</title>
        <authorList>
            <person name="Dedysh S.N."/>
            <person name="Kulichevskaya I.S."/>
            <person name="Beletsky A.V."/>
            <person name="Rakitin A.L."/>
            <person name="Mardanov A.V."/>
            <person name="Ivanova A.A."/>
            <person name="Saltykova V.X."/>
            <person name="Rijpstra W.I.C."/>
            <person name="Sinninghe Damste J.S."/>
            <person name="Ravin N.V."/>
        </authorList>
    </citation>
    <scope>NUCLEOTIDE SEQUENCE [LARGE SCALE GENOMIC DNA]</scope>
    <source>
        <strain evidence="3">PX69</strain>
    </source>
</reference>
<proteinExistence type="predicted"/>